<feature type="region of interest" description="Disordered" evidence="1">
    <location>
        <begin position="1"/>
        <end position="43"/>
    </location>
</feature>
<dbReference type="GeneID" id="96954937"/>
<gene>
    <name evidence="2" type="ORF">ACFQKE_14765</name>
</gene>
<organism evidence="2 3">
    <name type="scientific">Haloplanus litoreus</name>
    <dbReference type="NCBI Taxonomy" id="767515"/>
    <lineage>
        <taxon>Archaea</taxon>
        <taxon>Methanobacteriati</taxon>
        <taxon>Methanobacteriota</taxon>
        <taxon>Stenosarchaea group</taxon>
        <taxon>Halobacteria</taxon>
        <taxon>Halobacteriales</taxon>
        <taxon>Haloferacaceae</taxon>
        <taxon>Haloplanus</taxon>
    </lineage>
</organism>
<evidence type="ECO:0000256" key="1">
    <source>
        <dbReference type="SAM" id="MobiDB-lite"/>
    </source>
</evidence>
<proteinExistence type="predicted"/>
<accession>A0ABD6A1J3</accession>
<dbReference type="EMBL" id="JBHTAT010000001">
    <property type="protein sequence ID" value="MFC7256545.1"/>
    <property type="molecule type" value="Genomic_DNA"/>
</dbReference>
<dbReference type="AlphaFoldDB" id="A0ABD6A1J3"/>
<comment type="caution">
    <text evidence="2">The sequence shown here is derived from an EMBL/GenBank/DDBJ whole genome shotgun (WGS) entry which is preliminary data.</text>
</comment>
<dbReference type="Proteomes" id="UP001596434">
    <property type="component" value="Unassembled WGS sequence"/>
</dbReference>
<dbReference type="RefSeq" id="WP_379705499.1">
    <property type="nucleotide sequence ID" value="NZ_JBHTAT010000001.1"/>
</dbReference>
<protein>
    <submittedName>
        <fullName evidence="2">Uncharacterized protein</fullName>
    </submittedName>
</protein>
<evidence type="ECO:0000313" key="3">
    <source>
        <dbReference type="Proteomes" id="UP001596434"/>
    </source>
</evidence>
<name>A0ABD6A1J3_9EURY</name>
<reference evidence="2 3" key="1">
    <citation type="journal article" date="2019" name="Int. J. Syst. Evol. Microbiol.">
        <title>The Global Catalogue of Microorganisms (GCM) 10K type strain sequencing project: providing services to taxonomists for standard genome sequencing and annotation.</title>
        <authorList>
            <consortium name="The Broad Institute Genomics Platform"/>
            <consortium name="The Broad Institute Genome Sequencing Center for Infectious Disease"/>
            <person name="Wu L."/>
            <person name="Ma J."/>
        </authorList>
    </citation>
    <scope>NUCLEOTIDE SEQUENCE [LARGE SCALE GENOMIC DNA]</scope>
    <source>
        <strain evidence="2 3">GX21</strain>
    </source>
</reference>
<sequence>MARSASGEFTSPSRSVSDRRPTDSTVSYENRPSIDDRDPEGVR</sequence>
<feature type="compositionally biased region" description="Basic and acidic residues" evidence="1">
    <location>
        <begin position="32"/>
        <end position="43"/>
    </location>
</feature>
<keyword evidence="3" id="KW-1185">Reference proteome</keyword>
<evidence type="ECO:0000313" key="2">
    <source>
        <dbReference type="EMBL" id="MFC7256545.1"/>
    </source>
</evidence>